<keyword evidence="2" id="KW-1185">Reference proteome</keyword>
<dbReference type="Proteomes" id="UP000008237">
    <property type="component" value="Unassembled WGS sequence"/>
</dbReference>
<dbReference type="OrthoDB" id="101791at2759"/>
<sequence length="77" mass="8488">METLSNQNRIVKISEPILAEDSTSSTLSLSLRAVLEQLNNKNVTHHDYLVALLLVFLAESGFYVSPTSAKQNIGIQD</sequence>
<name>E2BNB6_HARSA</name>
<reference evidence="1 2" key="1">
    <citation type="journal article" date="2010" name="Science">
        <title>Genomic comparison of the ants Camponotus floridanus and Harpegnathos saltator.</title>
        <authorList>
            <person name="Bonasio R."/>
            <person name="Zhang G."/>
            <person name="Ye C."/>
            <person name="Mutti N.S."/>
            <person name="Fang X."/>
            <person name="Qin N."/>
            <person name="Donahue G."/>
            <person name="Yang P."/>
            <person name="Li Q."/>
            <person name="Li C."/>
            <person name="Zhang P."/>
            <person name="Huang Z."/>
            <person name="Berger S.L."/>
            <person name="Reinberg D."/>
            <person name="Wang J."/>
            <person name="Liebig J."/>
        </authorList>
    </citation>
    <scope>NUCLEOTIDE SEQUENCE [LARGE SCALE GENOMIC DNA]</scope>
    <source>
        <strain evidence="1 2">R22 G/1</strain>
    </source>
</reference>
<evidence type="ECO:0000313" key="1">
    <source>
        <dbReference type="EMBL" id="EFN82878.1"/>
    </source>
</evidence>
<protein>
    <submittedName>
        <fullName evidence="1">Uncharacterized protein</fullName>
    </submittedName>
</protein>
<dbReference type="AlphaFoldDB" id="E2BNB6"/>
<organism evidence="2">
    <name type="scientific">Harpegnathos saltator</name>
    <name type="common">Jerdon's jumping ant</name>
    <dbReference type="NCBI Taxonomy" id="610380"/>
    <lineage>
        <taxon>Eukaryota</taxon>
        <taxon>Metazoa</taxon>
        <taxon>Ecdysozoa</taxon>
        <taxon>Arthropoda</taxon>
        <taxon>Hexapoda</taxon>
        <taxon>Insecta</taxon>
        <taxon>Pterygota</taxon>
        <taxon>Neoptera</taxon>
        <taxon>Endopterygota</taxon>
        <taxon>Hymenoptera</taxon>
        <taxon>Apocrita</taxon>
        <taxon>Aculeata</taxon>
        <taxon>Formicoidea</taxon>
        <taxon>Formicidae</taxon>
        <taxon>Ponerinae</taxon>
        <taxon>Ponerini</taxon>
        <taxon>Harpegnathos</taxon>
    </lineage>
</organism>
<dbReference type="InParanoid" id="E2BNB6"/>
<proteinExistence type="predicted"/>
<gene>
    <name evidence="1" type="ORF">EAI_07322</name>
</gene>
<dbReference type="EMBL" id="GL449385">
    <property type="protein sequence ID" value="EFN82878.1"/>
    <property type="molecule type" value="Genomic_DNA"/>
</dbReference>
<dbReference type="STRING" id="610380.E2BNB6"/>
<accession>E2BNB6</accession>
<evidence type="ECO:0000313" key="2">
    <source>
        <dbReference type="Proteomes" id="UP000008237"/>
    </source>
</evidence>